<keyword evidence="6" id="KW-1185">Reference proteome</keyword>
<feature type="compositionally biased region" description="Polar residues" evidence="3">
    <location>
        <begin position="1"/>
        <end position="12"/>
    </location>
</feature>
<dbReference type="GO" id="GO:0008380">
    <property type="term" value="P:RNA splicing"/>
    <property type="evidence" value="ECO:0007669"/>
    <property type="project" value="UniProtKB-KW"/>
</dbReference>
<dbReference type="InterPro" id="IPR040397">
    <property type="entry name" value="SWAP"/>
</dbReference>
<dbReference type="Proteomes" id="UP000008021">
    <property type="component" value="Chromosome 3"/>
</dbReference>
<protein>
    <recommendedName>
        <fullName evidence="4">Suppressor of white apricot N-terminal domain-containing protein</fullName>
    </recommendedName>
</protein>
<evidence type="ECO:0000256" key="3">
    <source>
        <dbReference type="SAM" id="MobiDB-lite"/>
    </source>
</evidence>
<proteinExistence type="predicted"/>
<feature type="compositionally biased region" description="Acidic residues" evidence="3">
    <location>
        <begin position="247"/>
        <end position="268"/>
    </location>
</feature>
<feature type="compositionally biased region" description="Basic and acidic residues" evidence="3">
    <location>
        <begin position="330"/>
        <end position="343"/>
    </location>
</feature>
<feature type="compositionally biased region" description="Basic residues" evidence="3">
    <location>
        <begin position="357"/>
        <end position="375"/>
    </location>
</feature>
<dbReference type="STRING" id="40149.A0A0E0D1R3"/>
<dbReference type="InterPro" id="IPR019147">
    <property type="entry name" value="SWAP_N_domain"/>
</dbReference>
<dbReference type="EnsemblPlants" id="OMERI03G18560.4">
    <property type="protein sequence ID" value="OMERI03G18560.4"/>
    <property type="gene ID" value="OMERI03G18560"/>
</dbReference>
<organism evidence="5">
    <name type="scientific">Oryza meridionalis</name>
    <dbReference type="NCBI Taxonomy" id="40149"/>
    <lineage>
        <taxon>Eukaryota</taxon>
        <taxon>Viridiplantae</taxon>
        <taxon>Streptophyta</taxon>
        <taxon>Embryophyta</taxon>
        <taxon>Tracheophyta</taxon>
        <taxon>Spermatophyta</taxon>
        <taxon>Magnoliopsida</taxon>
        <taxon>Liliopsida</taxon>
        <taxon>Poales</taxon>
        <taxon>Poaceae</taxon>
        <taxon>BOP clade</taxon>
        <taxon>Oryzoideae</taxon>
        <taxon>Oryzeae</taxon>
        <taxon>Oryzinae</taxon>
        <taxon>Oryza</taxon>
    </lineage>
</organism>
<dbReference type="Pfam" id="PF09750">
    <property type="entry name" value="DRY_EERY"/>
    <property type="match status" value="1"/>
</dbReference>
<dbReference type="PANTHER" id="PTHR13161:SF4">
    <property type="entry name" value="CLK4-ASSOCIATING SERINE_ARGININE RICH PROTEIN"/>
    <property type="match status" value="1"/>
</dbReference>
<dbReference type="EnsemblPlants" id="OMERI03G18560.1">
    <property type="protein sequence ID" value="OMERI03G18560.1"/>
    <property type="gene ID" value="OMERI03G18560"/>
</dbReference>
<feature type="domain" description="Suppressor of white apricot N-terminal" evidence="4">
    <location>
        <begin position="119"/>
        <end position="246"/>
    </location>
</feature>
<dbReference type="GO" id="GO:0006397">
    <property type="term" value="P:mRNA processing"/>
    <property type="evidence" value="ECO:0007669"/>
    <property type="project" value="UniProtKB-KW"/>
</dbReference>
<feature type="compositionally biased region" description="Basic and acidic residues" evidence="3">
    <location>
        <begin position="305"/>
        <end position="320"/>
    </location>
</feature>
<sequence>MILDLTQPNLSHVRQAGGPTVAEAESSHLPPFLWLRVGIIPPHRSFQHLRLGLVSPSPPPNPTPSPFQNLPEGNQPTPAAMWHEARKSERKVHDLMDAARRRAQRRAAYLARRRGDPHQSLQVSGARCRVHRDDALYQATEDQQGLIPWNGKQDVLIDRFDGRALLDFIHDSSSRPFRVQEKSEEEEELEEFVNFELSDEAGLQHVAQELEAKAILPFSFEKPQSSQTPASKGTYSQVGYSYKGDGNEESEDLNSDDEDEEEEDEEDEKGFSSDDSSDERMESIAKEFGVKRYNWLVYMDKKAKEEEKRQKEIIKGDPSIKKLSRRERRKVSQIEREREREAARSVGRVSYRDPYRSRSRSRSRSPSYSRRHGRGTHAESNYRSKPKTPRVEYITEFGGSDDTSDLKVAGISPPSSPIRVGTPNRSGNSTFNLCKDTLGHLSLLQHIVMVLVDMSSGGQILEALHSDPASSLSVEQEKSTKNLKAPTSTSALVKLSKGAAGGPGKTVQTEKKETPQERLKRIMSKQLNKQIRKDTAAEIAKKREQERQRQEKLAEVGVEAGALADLHQEGDIIAEAVVGVEVQGGTIHDPGLIPVRLLALQGTEAGQGTEYQLHQSPMK</sequence>
<dbReference type="AlphaFoldDB" id="A0A0E0D1R3"/>
<dbReference type="Gramene" id="OMERI03G18560.1">
    <property type="protein sequence ID" value="OMERI03G18560.1"/>
    <property type="gene ID" value="OMERI03G18560"/>
</dbReference>
<evidence type="ECO:0000313" key="5">
    <source>
        <dbReference type="EnsemblPlants" id="OMERI03G18560.4"/>
    </source>
</evidence>
<feature type="region of interest" description="Disordered" evidence="3">
    <location>
        <begin position="52"/>
        <end position="73"/>
    </location>
</feature>
<keyword evidence="2" id="KW-0508">mRNA splicing</keyword>
<evidence type="ECO:0000256" key="2">
    <source>
        <dbReference type="ARBA" id="ARBA00023187"/>
    </source>
</evidence>
<reference evidence="5" key="2">
    <citation type="submission" date="2018-05" db="EMBL/GenBank/DDBJ databases">
        <title>OmerRS3 (Oryza meridionalis Reference Sequence Version 3).</title>
        <authorList>
            <person name="Zhang J."/>
            <person name="Kudrna D."/>
            <person name="Lee S."/>
            <person name="Talag J."/>
            <person name="Welchert J."/>
            <person name="Wing R.A."/>
        </authorList>
    </citation>
    <scope>NUCLEOTIDE SEQUENCE [LARGE SCALE GENOMIC DNA]</scope>
    <source>
        <strain evidence="5">OR44</strain>
    </source>
</reference>
<feature type="region of interest" description="Disordered" evidence="3">
    <location>
        <begin position="221"/>
        <end position="283"/>
    </location>
</feature>
<evidence type="ECO:0000256" key="1">
    <source>
        <dbReference type="ARBA" id="ARBA00022664"/>
    </source>
</evidence>
<accession>A0A0E0D1R3</accession>
<evidence type="ECO:0000313" key="6">
    <source>
        <dbReference type="Proteomes" id="UP000008021"/>
    </source>
</evidence>
<evidence type="ECO:0000259" key="4">
    <source>
        <dbReference type="SMART" id="SM01141"/>
    </source>
</evidence>
<feature type="region of interest" description="Disordered" evidence="3">
    <location>
        <begin position="1"/>
        <end position="23"/>
    </location>
</feature>
<dbReference type="Gramene" id="OMERI03G18560.4">
    <property type="protein sequence ID" value="OMERI03G18560.4"/>
    <property type="gene ID" value="OMERI03G18560"/>
</dbReference>
<name>A0A0E0D1R3_9ORYZ</name>
<reference evidence="5" key="1">
    <citation type="submission" date="2015-04" db="UniProtKB">
        <authorList>
            <consortium name="EnsemblPlants"/>
        </authorList>
    </citation>
    <scope>IDENTIFICATION</scope>
</reference>
<dbReference type="PANTHER" id="PTHR13161">
    <property type="entry name" value="SPLICING FACTOR SUPPRESSOR OF WHITE APRICOT"/>
    <property type="match status" value="1"/>
</dbReference>
<dbReference type="SMART" id="SM01141">
    <property type="entry name" value="DRY_EERY"/>
    <property type="match status" value="1"/>
</dbReference>
<feature type="compositionally biased region" description="Pro residues" evidence="3">
    <location>
        <begin position="56"/>
        <end position="65"/>
    </location>
</feature>
<keyword evidence="1" id="KW-0507">mRNA processing</keyword>
<feature type="compositionally biased region" description="Polar residues" evidence="3">
    <location>
        <begin position="222"/>
        <end position="239"/>
    </location>
</feature>
<feature type="region of interest" description="Disordered" evidence="3">
    <location>
        <begin position="305"/>
        <end position="389"/>
    </location>
</feature>